<dbReference type="AlphaFoldDB" id="A0AAD2BWN0"/>
<dbReference type="Proteomes" id="UP001189756">
    <property type="component" value="Unassembled WGS sequence"/>
</dbReference>
<proteinExistence type="predicted"/>
<comment type="caution">
    <text evidence="1">The sequence shown here is derived from an EMBL/GenBank/DDBJ whole genome shotgun (WGS) entry which is preliminary data.</text>
</comment>
<reference evidence="1" key="1">
    <citation type="submission" date="2023-07" db="EMBL/GenBank/DDBJ databases">
        <authorList>
            <person name="Peeters C."/>
        </authorList>
    </citation>
    <scope>NUCLEOTIDE SEQUENCE</scope>
    <source>
        <strain evidence="1">R-77560</strain>
    </source>
</reference>
<dbReference type="EMBL" id="CATZAZ010000023">
    <property type="protein sequence ID" value="CAJ0808801.1"/>
    <property type="molecule type" value="Genomic_DNA"/>
</dbReference>
<accession>A0AAD2BWN0</accession>
<sequence>MSKYKAQLITINSQDWAFDGKTGTRHQAQLVITSAREVEGKQVEETFVARKNLPEQFLGTPPGEYLLELAPFADGKGMLDFRIVAMQPYKQMPQAKAAATA</sequence>
<evidence type="ECO:0000313" key="1">
    <source>
        <dbReference type="EMBL" id="CAJ0808801.1"/>
    </source>
</evidence>
<name>A0AAD2BWN0_9RALS</name>
<protein>
    <submittedName>
        <fullName evidence="1">Uncharacterized protein</fullName>
    </submittedName>
</protein>
<dbReference type="RefSeq" id="WP_012430355.1">
    <property type="nucleotide sequence ID" value="NZ_CATZAZ010000023.1"/>
</dbReference>
<organism evidence="1 2">
    <name type="scientific">Ralstonia thomasii</name>
    <dbReference type="NCBI Taxonomy" id="3058596"/>
    <lineage>
        <taxon>Bacteria</taxon>
        <taxon>Pseudomonadati</taxon>
        <taxon>Pseudomonadota</taxon>
        <taxon>Betaproteobacteria</taxon>
        <taxon>Burkholderiales</taxon>
        <taxon>Burkholderiaceae</taxon>
        <taxon>Ralstonia</taxon>
    </lineage>
</organism>
<evidence type="ECO:0000313" key="2">
    <source>
        <dbReference type="Proteomes" id="UP001189756"/>
    </source>
</evidence>
<gene>
    <name evidence="1" type="ORF">R77560_04788</name>
</gene>